<dbReference type="CDD" id="cd11386">
    <property type="entry name" value="MCP_signal"/>
    <property type="match status" value="1"/>
</dbReference>
<dbReference type="InterPro" id="IPR004090">
    <property type="entry name" value="Chemotax_Me-accpt_rcpt"/>
</dbReference>
<evidence type="ECO:0000256" key="2">
    <source>
        <dbReference type="ARBA" id="ARBA00022500"/>
    </source>
</evidence>
<keyword evidence="6" id="KW-0472">Membrane</keyword>
<dbReference type="PRINTS" id="PR00260">
    <property type="entry name" value="CHEMTRNSDUCR"/>
</dbReference>
<dbReference type="Gene3D" id="6.10.340.10">
    <property type="match status" value="1"/>
</dbReference>
<organism evidence="9 10">
    <name type="scientific">Ectorhizobium quercum</name>
    <dbReference type="NCBI Taxonomy" id="2965071"/>
    <lineage>
        <taxon>Bacteria</taxon>
        <taxon>Pseudomonadati</taxon>
        <taxon>Pseudomonadota</taxon>
        <taxon>Alphaproteobacteria</taxon>
        <taxon>Hyphomicrobiales</taxon>
        <taxon>Rhizobiaceae</taxon>
        <taxon>Ectorhizobium</taxon>
    </lineage>
</organism>
<dbReference type="InterPro" id="IPR051310">
    <property type="entry name" value="MCP_chemotaxis"/>
</dbReference>
<keyword evidence="4" id="KW-0807">Transducer</keyword>
<feature type="domain" description="HAMP" evidence="8">
    <location>
        <begin position="399"/>
        <end position="450"/>
    </location>
</feature>
<dbReference type="PANTHER" id="PTHR43531">
    <property type="entry name" value="PROTEIN ICFG"/>
    <property type="match status" value="1"/>
</dbReference>
<comment type="similarity">
    <text evidence="3">Belongs to the methyl-accepting chemotaxis (MCP) protein family.</text>
</comment>
<dbReference type="SMART" id="SM00283">
    <property type="entry name" value="MA"/>
    <property type="match status" value="1"/>
</dbReference>
<dbReference type="EMBL" id="JANFPI010000002">
    <property type="protein sequence ID" value="MCX8997100.1"/>
    <property type="molecule type" value="Genomic_DNA"/>
</dbReference>
<dbReference type="PROSITE" id="PS50111">
    <property type="entry name" value="CHEMOTAXIS_TRANSDUC_2"/>
    <property type="match status" value="1"/>
</dbReference>
<keyword evidence="6" id="KW-0812">Transmembrane</keyword>
<keyword evidence="2" id="KW-0145">Chemotaxis</keyword>
<feature type="coiled-coil region" evidence="5">
    <location>
        <begin position="367"/>
        <end position="401"/>
    </location>
</feature>
<dbReference type="AlphaFoldDB" id="A0AAE3SUD2"/>
<reference evidence="9" key="1">
    <citation type="submission" date="2022-07" db="EMBL/GenBank/DDBJ databases">
        <title>Ectorhizobium quercum gen.nov., sp. nov.</title>
        <authorList>
            <person name="Ma T."/>
            <person name="Li Y."/>
        </authorList>
    </citation>
    <scope>NUCLEOTIDE SEQUENCE</scope>
    <source>
        <strain evidence="9">BDR2-2</strain>
    </source>
</reference>
<evidence type="ECO:0000256" key="5">
    <source>
        <dbReference type="SAM" id="Coils"/>
    </source>
</evidence>
<sequence>MNKTWKKLGIRSQITAGFLPLVILMSLLSVSAISGMNGLGSIFASYRDTVGQTMAVSAYSDQLHKIQSAVETYRTDNSDAAVTAFREGAEAFAIDDPRIDGNAALKSGMTGIRADIGEYSNAFEETVVLSRTRDKLIAQVTEFGPWTAVALNDIMRSAWRQADTRSLYQATRVFDALTQSLSAAEHFVRNKEVATYITARDMLETAAAENGRLGLFTSDDLQKAKVDNAARLMENYRARLADLRTVLTEIQTIQTNRLDVLAPKIASGFASLEEKIAGEQNAIDRSVTEMVGSATTTTVLISLALILTGLVLAYVIGRLISHAVRSLASTMERLANGDDDIVIEGTEHRHELGAMARSLQIFQETGRAKLVAEARAEQARLTAEEERLAQERSRLADARVMEQAFSQISAGLTALAHGDLTVRIGDVDSRYQPIRNDFNGAVATLEQAIHSVVQAVATVRSGLEEISHASNDLAVRTEQQAASLEETVTALGDVTRGVNETAESASRAQNAVALARSNAESGEKVVAEAIGAMTAIQSSSERIGSIISVIDEIAFQTNLLALNAGVEAARAGDAGKGFAVVAQEVRELAQRSANAAKEIKALILASSTQVETGVKLVSDTGGSLKKIVHQVADMSSIVSDIAVSSHDQANSLKEVSAETSQMDEVTQQNAAMVQETTAAAQSLSREMETLSLLTQKFRAKGTREEHSFAEYAQAS</sequence>
<dbReference type="FunFam" id="1.10.287.950:FF:000001">
    <property type="entry name" value="Methyl-accepting chemotaxis sensory transducer"/>
    <property type="match status" value="1"/>
</dbReference>
<evidence type="ECO:0000256" key="1">
    <source>
        <dbReference type="ARBA" id="ARBA00004370"/>
    </source>
</evidence>
<keyword evidence="10" id="KW-1185">Reference proteome</keyword>
<dbReference type="GO" id="GO:0007165">
    <property type="term" value="P:signal transduction"/>
    <property type="evidence" value="ECO:0007669"/>
    <property type="project" value="UniProtKB-KW"/>
</dbReference>
<dbReference type="RefSeq" id="WP_306410869.1">
    <property type="nucleotide sequence ID" value="NZ_JANFPI010000002.1"/>
</dbReference>
<dbReference type="PANTHER" id="PTHR43531:SF11">
    <property type="entry name" value="METHYL-ACCEPTING CHEMOTAXIS PROTEIN 3"/>
    <property type="match status" value="1"/>
</dbReference>
<dbReference type="InterPro" id="IPR003660">
    <property type="entry name" value="HAMP_dom"/>
</dbReference>
<dbReference type="SMART" id="SM00304">
    <property type="entry name" value="HAMP"/>
    <property type="match status" value="2"/>
</dbReference>
<comment type="subcellular location">
    <subcellularLocation>
        <location evidence="1">Membrane</location>
    </subcellularLocation>
</comment>
<dbReference type="InterPro" id="IPR032255">
    <property type="entry name" value="HBM"/>
</dbReference>
<evidence type="ECO:0000256" key="3">
    <source>
        <dbReference type="ARBA" id="ARBA00029447"/>
    </source>
</evidence>
<evidence type="ECO:0000256" key="4">
    <source>
        <dbReference type="PROSITE-ProRule" id="PRU00284"/>
    </source>
</evidence>
<protein>
    <submittedName>
        <fullName evidence="9">Methyl-accepting chemotaxis protein</fullName>
    </submittedName>
</protein>
<dbReference type="GO" id="GO:0006935">
    <property type="term" value="P:chemotaxis"/>
    <property type="evidence" value="ECO:0007669"/>
    <property type="project" value="UniProtKB-KW"/>
</dbReference>
<name>A0AAE3SUD2_9HYPH</name>
<dbReference type="Proteomes" id="UP001208771">
    <property type="component" value="Unassembled WGS sequence"/>
</dbReference>
<feature type="transmembrane region" description="Helical" evidence="6">
    <location>
        <begin position="299"/>
        <end position="317"/>
    </location>
</feature>
<dbReference type="GO" id="GO:0004888">
    <property type="term" value="F:transmembrane signaling receptor activity"/>
    <property type="evidence" value="ECO:0007669"/>
    <property type="project" value="InterPro"/>
</dbReference>
<dbReference type="SUPFAM" id="SSF58104">
    <property type="entry name" value="Methyl-accepting chemotaxis protein (MCP) signaling domain"/>
    <property type="match status" value="1"/>
</dbReference>
<keyword evidence="5" id="KW-0175">Coiled coil</keyword>
<dbReference type="SMART" id="SM01358">
    <property type="entry name" value="HBM"/>
    <property type="match status" value="1"/>
</dbReference>
<feature type="domain" description="HAMP" evidence="8">
    <location>
        <begin position="318"/>
        <end position="371"/>
    </location>
</feature>
<evidence type="ECO:0000259" key="7">
    <source>
        <dbReference type="PROSITE" id="PS50111"/>
    </source>
</evidence>
<comment type="caution">
    <text evidence="9">The sequence shown here is derived from an EMBL/GenBank/DDBJ whole genome shotgun (WGS) entry which is preliminary data.</text>
</comment>
<evidence type="ECO:0000313" key="9">
    <source>
        <dbReference type="EMBL" id="MCX8997100.1"/>
    </source>
</evidence>
<feature type="domain" description="Methyl-accepting transducer" evidence="7">
    <location>
        <begin position="455"/>
        <end position="684"/>
    </location>
</feature>
<dbReference type="Gene3D" id="1.10.287.950">
    <property type="entry name" value="Methyl-accepting chemotaxis protein"/>
    <property type="match status" value="1"/>
</dbReference>
<dbReference type="InterPro" id="IPR004089">
    <property type="entry name" value="MCPsignal_dom"/>
</dbReference>
<evidence type="ECO:0000256" key="6">
    <source>
        <dbReference type="SAM" id="Phobius"/>
    </source>
</evidence>
<accession>A0AAE3SUD2</accession>
<dbReference type="GO" id="GO:0005886">
    <property type="term" value="C:plasma membrane"/>
    <property type="evidence" value="ECO:0007669"/>
    <property type="project" value="TreeGrafter"/>
</dbReference>
<evidence type="ECO:0000259" key="8">
    <source>
        <dbReference type="PROSITE" id="PS50885"/>
    </source>
</evidence>
<keyword evidence="6" id="KW-1133">Transmembrane helix</keyword>
<evidence type="ECO:0000313" key="10">
    <source>
        <dbReference type="Proteomes" id="UP001208771"/>
    </source>
</evidence>
<gene>
    <name evidence="9" type="ORF">NOF55_08270</name>
</gene>
<dbReference type="Pfam" id="PF00672">
    <property type="entry name" value="HAMP"/>
    <property type="match status" value="1"/>
</dbReference>
<dbReference type="SUPFAM" id="SSF158472">
    <property type="entry name" value="HAMP domain-like"/>
    <property type="match status" value="1"/>
</dbReference>
<proteinExistence type="inferred from homology"/>
<dbReference type="PROSITE" id="PS50885">
    <property type="entry name" value="HAMP"/>
    <property type="match status" value="2"/>
</dbReference>
<dbReference type="Pfam" id="PF00015">
    <property type="entry name" value="MCPsignal"/>
    <property type="match status" value="1"/>
</dbReference>